<dbReference type="PANTHER" id="PTHR16156:SF10">
    <property type="entry name" value="AFTIPHILIN-RELATED"/>
    <property type="match status" value="1"/>
</dbReference>
<feature type="compositionally biased region" description="Basic and acidic residues" evidence="1">
    <location>
        <begin position="212"/>
        <end position="228"/>
    </location>
</feature>
<evidence type="ECO:0000313" key="4">
    <source>
        <dbReference type="Proteomes" id="UP000694680"/>
    </source>
</evidence>
<reference evidence="3" key="1">
    <citation type="submission" date="2020-06" db="EMBL/GenBank/DDBJ databases">
        <authorList>
            <consortium name="Wellcome Sanger Institute Data Sharing"/>
        </authorList>
    </citation>
    <scope>NUCLEOTIDE SEQUENCE [LARGE SCALE GENOMIC DNA]</scope>
</reference>
<organism evidence="3 4">
    <name type="scientific">Gouania willdenowi</name>
    <name type="common">Blunt-snouted clingfish</name>
    <name type="synonym">Lepadogaster willdenowi</name>
    <dbReference type="NCBI Taxonomy" id="441366"/>
    <lineage>
        <taxon>Eukaryota</taxon>
        <taxon>Metazoa</taxon>
        <taxon>Chordata</taxon>
        <taxon>Craniata</taxon>
        <taxon>Vertebrata</taxon>
        <taxon>Euteleostomi</taxon>
        <taxon>Actinopterygii</taxon>
        <taxon>Neopterygii</taxon>
        <taxon>Teleostei</taxon>
        <taxon>Neoteleostei</taxon>
        <taxon>Acanthomorphata</taxon>
        <taxon>Ovalentaria</taxon>
        <taxon>Blenniimorphae</taxon>
        <taxon>Blenniiformes</taxon>
        <taxon>Gobiesocoidei</taxon>
        <taxon>Gobiesocidae</taxon>
        <taxon>Gobiesocinae</taxon>
        <taxon>Gouania</taxon>
    </lineage>
</organism>
<name>A0A8C5GA47_GOUWI</name>
<feature type="compositionally biased region" description="Acidic residues" evidence="1">
    <location>
        <begin position="22"/>
        <end position="36"/>
    </location>
</feature>
<dbReference type="InterPro" id="IPR046359">
    <property type="entry name" value="Aftin-like"/>
</dbReference>
<feature type="region of interest" description="Disordered" evidence="1">
    <location>
        <begin position="453"/>
        <end position="492"/>
    </location>
</feature>
<dbReference type="Pfam" id="PF15045">
    <property type="entry name" value="Clathrin_bdg"/>
    <property type="match status" value="1"/>
</dbReference>
<feature type="compositionally biased region" description="Polar residues" evidence="1">
    <location>
        <begin position="51"/>
        <end position="60"/>
    </location>
</feature>
<gene>
    <name evidence="3" type="primary">aftph</name>
</gene>
<dbReference type="OrthoDB" id="5917212at2759"/>
<dbReference type="GO" id="GO:0030276">
    <property type="term" value="F:clathrin binding"/>
    <property type="evidence" value="ECO:0007669"/>
    <property type="project" value="InterPro"/>
</dbReference>
<evidence type="ECO:0000256" key="1">
    <source>
        <dbReference type="SAM" id="MobiDB-lite"/>
    </source>
</evidence>
<feature type="domain" description="Aftiphilin clathrin-binding box" evidence="2">
    <location>
        <begin position="378"/>
        <end position="441"/>
    </location>
</feature>
<reference evidence="3" key="2">
    <citation type="submission" date="2025-08" db="UniProtKB">
        <authorList>
            <consortium name="Ensembl"/>
        </authorList>
    </citation>
    <scope>IDENTIFICATION</scope>
</reference>
<evidence type="ECO:0000313" key="3">
    <source>
        <dbReference type="Ensembl" id="ENSGWIP00000026013.1"/>
    </source>
</evidence>
<dbReference type="PANTHER" id="PTHR16156">
    <property type="entry name" value="AFTIPHILIN A-RELATED"/>
    <property type="match status" value="1"/>
</dbReference>
<feature type="region of interest" description="Disordered" evidence="1">
    <location>
        <begin position="511"/>
        <end position="547"/>
    </location>
</feature>
<feature type="region of interest" description="Disordered" evidence="1">
    <location>
        <begin position="1"/>
        <end position="88"/>
    </location>
</feature>
<sequence>MERDIPPSSSSPPPSFPPLGEADADGDVRSEEDEEFGNFSVADASPCDLSSEPTPGSSSPAVKRSQPESSVNLETDQDGGDVGAPESSVQLTNGFKEESGFADFTAFTGQSGHPWCCGFSPTVHTEQWDRKSPGGEGGVDCVEESGRPGSDTVESSQGEPVGDLSSPSNKETENVSGGTSFSADVSQPNVSSLDSQDGPTDWDATDDDEDDPNLHHSDRQHHFSKSDVDTVGAEPCALNLGNLPPSDSFADFCSASPVHTEGGEGWWAEFKKQSQPNVGGQSWSQLKEPISSLHTGEEEEERQYEGWKTSRCESSQSFRVQQLLESSFPEILLPAEEEEEEELLSLEALLHSQRRSEEEETEEGEALSGAQRMQQEMLWRHSDSLGAVGLRFQWGGSRVNMTLLRSLGVDTTNIVFVGKTKQPVAVPAFASSLGLLEPTKDAVSAVCSPIRTNVSTRTPSAPKDQPGPSTHSMQGEELPSSPLDWSRRGLSSAQDGCSDLNLDYFGSEGGGALSSSSRSITPPPGVDPELFELSTSKKDSRDDSEDTLDRLMSTAQKTCISEKKSPQDEDVSVEAVKVITELPNLSFMKAKVLMFPSVLRPPPLFQHSSPSSPAIPQLTLTASKILL</sequence>
<accession>A0A8C5GA47</accession>
<dbReference type="InterPro" id="IPR029205">
    <property type="entry name" value="Clathrin-bd"/>
</dbReference>
<dbReference type="Ensembl" id="ENSGWIT00000028406.1">
    <property type="protein sequence ID" value="ENSGWIP00000026013.1"/>
    <property type="gene ID" value="ENSGWIG00000013653.1"/>
</dbReference>
<dbReference type="GO" id="GO:0030121">
    <property type="term" value="C:AP-1 adaptor complex"/>
    <property type="evidence" value="ECO:0007669"/>
    <property type="project" value="TreeGrafter"/>
</dbReference>
<keyword evidence="4" id="KW-1185">Reference proteome</keyword>
<evidence type="ECO:0000259" key="2">
    <source>
        <dbReference type="Pfam" id="PF15045"/>
    </source>
</evidence>
<feature type="compositionally biased region" description="Polar residues" evidence="1">
    <location>
        <begin position="165"/>
        <end position="195"/>
    </location>
</feature>
<reference evidence="3" key="3">
    <citation type="submission" date="2025-09" db="UniProtKB">
        <authorList>
            <consortium name="Ensembl"/>
        </authorList>
    </citation>
    <scope>IDENTIFICATION</scope>
</reference>
<feature type="region of interest" description="Disordered" evidence="1">
    <location>
        <begin position="273"/>
        <end position="308"/>
    </location>
</feature>
<feature type="region of interest" description="Disordered" evidence="1">
    <location>
        <begin position="115"/>
        <end position="229"/>
    </location>
</feature>
<proteinExistence type="predicted"/>
<dbReference type="GO" id="GO:0032588">
    <property type="term" value="C:trans-Golgi network membrane"/>
    <property type="evidence" value="ECO:0007669"/>
    <property type="project" value="InterPro"/>
</dbReference>
<protein>
    <recommendedName>
        <fullName evidence="2">Aftiphilin clathrin-binding box domain-containing protein</fullName>
    </recommendedName>
</protein>
<feature type="compositionally biased region" description="Polar residues" evidence="1">
    <location>
        <begin position="273"/>
        <end position="285"/>
    </location>
</feature>
<dbReference type="AlphaFoldDB" id="A0A8C5GA47"/>
<dbReference type="Proteomes" id="UP000694680">
    <property type="component" value="Chromosome 15"/>
</dbReference>